<reference evidence="2" key="1">
    <citation type="journal article" date="2014" name="Front. Microbiol.">
        <title>High frequency of phylogenetically diverse reductive dehalogenase-homologous genes in deep subseafloor sedimentary metagenomes.</title>
        <authorList>
            <person name="Kawai M."/>
            <person name="Futagami T."/>
            <person name="Toyoda A."/>
            <person name="Takaki Y."/>
            <person name="Nishi S."/>
            <person name="Hori S."/>
            <person name="Arai W."/>
            <person name="Tsubouchi T."/>
            <person name="Morono Y."/>
            <person name="Uchiyama I."/>
            <person name="Ito T."/>
            <person name="Fujiyama A."/>
            <person name="Inagaki F."/>
            <person name="Takami H."/>
        </authorList>
    </citation>
    <scope>NUCLEOTIDE SEQUENCE</scope>
    <source>
        <strain evidence="2">Expedition CK06-06</strain>
    </source>
</reference>
<name>X1JXL7_9ZZZZ</name>
<dbReference type="SUPFAM" id="SSF51658">
    <property type="entry name" value="Xylose isomerase-like"/>
    <property type="match status" value="1"/>
</dbReference>
<protein>
    <recommendedName>
        <fullName evidence="1">Xylose isomerase-like TIM barrel domain-containing protein</fullName>
    </recommendedName>
</protein>
<comment type="caution">
    <text evidence="2">The sequence shown here is derived from an EMBL/GenBank/DDBJ whole genome shotgun (WGS) entry which is preliminary data.</text>
</comment>
<dbReference type="Pfam" id="PF01261">
    <property type="entry name" value="AP_endonuc_2"/>
    <property type="match status" value="1"/>
</dbReference>
<dbReference type="EMBL" id="BARU01030110">
    <property type="protein sequence ID" value="GAH74543.1"/>
    <property type="molecule type" value="Genomic_DNA"/>
</dbReference>
<feature type="non-terminal residue" evidence="2">
    <location>
        <position position="239"/>
    </location>
</feature>
<feature type="domain" description="Xylose isomerase-like TIM barrel" evidence="1">
    <location>
        <begin position="26"/>
        <end position="208"/>
    </location>
</feature>
<dbReference type="Gene3D" id="3.20.20.150">
    <property type="entry name" value="Divalent-metal-dependent TIM barrel enzymes"/>
    <property type="match status" value="1"/>
</dbReference>
<sequence>MKFSMDTIGYGGYFTDGEHLSLEDAFRRAAGFGYDAACIYAHRPLGFPMDLSQDRRKKLKDLADELDLELGAVVCSTSFMKGNHALLYPQEKEILYVREAIQLARDMDMKIVRILAAFFGYFQNPYASQGYGNPAFESRSLRVSQSKDWLEAWHQVKDGLREVALMAEDKGVTLALQTHPEITCNNEETLEMIEEVGVPSLKVGLDLPLFESQDPDFVRNTVRSMKELMVYSHSISIAA</sequence>
<dbReference type="AlphaFoldDB" id="X1JXL7"/>
<proteinExistence type="predicted"/>
<evidence type="ECO:0000259" key="1">
    <source>
        <dbReference type="Pfam" id="PF01261"/>
    </source>
</evidence>
<gene>
    <name evidence="2" type="ORF">S03H2_47827</name>
</gene>
<dbReference type="InterPro" id="IPR050312">
    <property type="entry name" value="IolE/XylAMocC-like"/>
</dbReference>
<evidence type="ECO:0000313" key="2">
    <source>
        <dbReference type="EMBL" id="GAH74543.1"/>
    </source>
</evidence>
<organism evidence="2">
    <name type="scientific">marine sediment metagenome</name>
    <dbReference type="NCBI Taxonomy" id="412755"/>
    <lineage>
        <taxon>unclassified sequences</taxon>
        <taxon>metagenomes</taxon>
        <taxon>ecological metagenomes</taxon>
    </lineage>
</organism>
<dbReference type="InterPro" id="IPR036237">
    <property type="entry name" value="Xyl_isomerase-like_sf"/>
</dbReference>
<accession>X1JXL7</accession>
<dbReference type="PANTHER" id="PTHR12110">
    <property type="entry name" value="HYDROXYPYRUVATE ISOMERASE"/>
    <property type="match status" value="1"/>
</dbReference>
<dbReference type="InterPro" id="IPR013022">
    <property type="entry name" value="Xyl_isomerase-like_TIM-brl"/>
</dbReference>